<evidence type="ECO:0000313" key="2">
    <source>
        <dbReference type="EMBL" id="GFR23078.1"/>
    </source>
</evidence>
<feature type="transmembrane region" description="Helical" evidence="1">
    <location>
        <begin position="184"/>
        <end position="209"/>
    </location>
</feature>
<feature type="transmembrane region" description="Helical" evidence="1">
    <location>
        <begin position="57"/>
        <end position="80"/>
    </location>
</feature>
<dbReference type="AlphaFoldDB" id="A0A8X6JFA1"/>
<accession>A0A8X6JFA1</accession>
<organism evidence="2 3">
    <name type="scientific">Trichonephila clavata</name>
    <name type="common">Joro spider</name>
    <name type="synonym">Nephila clavata</name>
    <dbReference type="NCBI Taxonomy" id="2740835"/>
    <lineage>
        <taxon>Eukaryota</taxon>
        <taxon>Metazoa</taxon>
        <taxon>Ecdysozoa</taxon>
        <taxon>Arthropoda</taxon>
        <taxon>Chelicerata</taxon>
        <taxon>Arachnida</taxon>
        <taxon>Araneae</taxon>
        <taxon>Araneomorphae</taxon>
        <taxon>Entelegynae</taxon>
        <taxon>Araneoidea</taxon>
        <taxon>Nephilidae</taxon>
        <taxon>Trichonephila</taxon>
    </lineage>
</organism>
<gene>
    <name evidence="2" type="ORF">TNCT_596441</name>
</gene>
<keyword evidence="3" id="KW-1185">Reference proteome</keyword>
<feature type="transmembrane region" description="Helical" evidence="1">
    <location>
        <begin position="135"/>
        <end position="158"/>
    </location>
</feature>
<proteinExistence type="predicted"/>
<feature type="transmembrane region" description="Helical" evidence="1">
    <location>
        <begin position="371"/>
        <end position="388"/>
    </location>
</feature>
<dbReference type="OrthoDB" id="10660431at2759"/>
<feature type="transmembrane region" description="Helical" evidence="1">
    <location>
        <begin position="286"/>
        <end position="309"/>
    </location>
</feature>
<keyword evidence="1" id="KW-0812">Transmembrane</keyword>
<reference evidence="2" key="1">
    <citation type="submission" date="2020-07" db="EMBL/GenBank/DDBJ databases">
        <title>Multicomponent nature underlies the extraordinary mechanical properties of spider dragline silk.</title>
        <authorList>
            <person name="Kono N."/>
            <person name="Nakamura H."/>
            <person name="Mori M."/>
            <person name="Yoshida Y."/>
            <person name="Ohtoshi R."/>
            <person name="Malay A.D."/>
            <person name="Moran D.A.P."/>
            <person name="Tomita M."/>
            <person name="Numata K."/>
            <person name="Arakawa K."/>
        </authorList>
    </citation>
    <scope>NUCLEOTIDE SEQUENCE</scope>
</reference>
<dbReference type="Proteomes" id="UP000887116">
    <property type="component" value="Unassembled WGS sequence"/>
</dbReference>
<dbReference type="EMBL" id="BMAO01008399">
    <property type="protein sequence ID" value="GFR23078.1"/>
    <property type="molecule type" value="Genomic_DNA"/>
</dbReference>
<evidence type="ECO:0000256" key="1">
    <source>
        <dbReference type="SAM" id="Phobius"/>
    </source>
</evidence>
<protein>
    <submittedName>
        <fullName evidence="2">Uncharacterized protein</fullName>
    </submittedName>
</protein>
<keyword evidence="1" id="KW-1133">Transmembrane helix</keyword>
<evidence type="ECO:0000313" key="3">
    <source>
        <dbReference type="Proteomes" id="UP000887116"/>
    </source>
</evidence>
<keyword evidence="1" id="KW-0472">Membrane</keyword>
<sequence length="391" mass="44588">MYARQINKTENIKWNSKSDFEREWDILCSLFLFFGLRLTKKKSDGISESIKDILFKILWISLLILSCYSLVNSLYVIFIGEEKRRSLIYLISVFSAFATKCSIWKKKSDIANGVSKLSLFFEQLKNCDRSSLKSWLMILSSLIIINFMFTASCLWTVFDGSRFLFGATLDDSSTSHAVRTIMKYITILNACVAITFAYTTLLLCSFVYINEKALISNWNKMAKESLREDCQPALIRQSVFLLVRMAQVIKSLNRDLSQANLCAICILVANVFEAMIDIVYHESLTTIFFGFSLVCGSTSAFVFVCLVIYASNVRKEFTTVKVSLCDEITRNHLIFKDCSRAMNANIFLATLDNVSPNFVISGMRMFEYQRGIILTTFGCAVTYGVLFIKME</sequence>
<comment type="caution">
    <text evidence="2">The sequence shown here is derived from an EMBL/GenBank/DDBJ whole genome shotgun (WGS) entry which is preliminary data.</text>
</comment>
<name>A0A8X6JFA1_TRICU</name>